<comment type="caution">
    <text evidence="1">The sequence shown here is derived from an EMBL/GenBank/DDBJ whole genome shotgun (WGS) entry which is preliminary data.</text>
</comment>
<reference evidence="1 2" key="1">
    <citation type="submission" date="2016-09" db="EMBL/GenBank/DDBJ databases">
        <authorList>
            <person name="Capua I."/>
            <person name="De Benedictis P."/>
            <person name="Joannis T."/>
            <person name="Lombin L.H."/>
            <person name="Cattoli G."/>
        </authorList>
    </citation>
    <scope>NUCLEOTIDE SEQUENCE [LARGE SCALE GENOMIC DNA]</scope>
    <source>
        <strain evidence="1 2">IMI 309357</strain>
    </source>
</reference>
<dbReference type="RefSeq" id="XP_022481745.1">
    <property type="nucleotide sequence ID" value="XM_022611740.1"/>
</dbReference>
<protein>
    <submittedName>
        <fullName evidence="1">Uncharacterized protein</fullName>
    </submittedName>
</protein>
<sequence>MYAHPTDKLRSQGYFDSRNIRDHQLNHELASIRTFIHETRVEILAYIRNQKLGNPTLPIELIVSLRDEGPVLPDETHFPKHAEQFYTLRHPITYQRVRMLSCLVDFYDVQYQNWQVSGDDADHCETYTDEAEGGAY</sequence>
<name>A0A1G4BT94_9PEZI</name>
<proteinExistence type="predicted"/>
<dbReference type="AlphaFoldDB" id="A0A1G4BT94"/>
<accession>A0A1G4BT94</accession>
<dbReference type="GeneID" id="34553250"/>
<dbReference type="Proteomes" id="UP000176998">
    <property type="component" value="Unassembled WGS sequence"/>
</dbReference>
<evidence type="ECO:0000313" key="1">
    <source>
        <dbReference type="EMBL" id="OHF04611.1"/>
    </source>
</evidence>
<dbReference type="EMBL" id="MJBS01000001">
    <property type="protein sequence ID" value="OHF04611.1"/>
    <property type="molecule type" value="Genomic_DNA"/>
</dbReference>
<dbReference type="OrthoDB" id="5416902at2759"/>
<organism evidence="1 2">
    <name type="scientific">Colletotrichum orchidophilum</name>
    <dbReference type="NCBI Taxonomy" id="1209926"/>
    <lineage>
        <taxon>Eukaryota</taxon>
        <taxon>Fungi</taxon>
        <taxon>Dikarya</taxon>
        <taxon>Ascomycota</taxon>
        <taxon>Pezizomycotina</taxon>
        <taxon>Sordariomycetes</taxon>
        <taxon>Hypocreomycetidae</taxon>
        <taxon>Glomerellales</taxon>
        <taxon>Glomerellaceae</taxon>
        <taxon>Colletotrichum</taxon>
    </lineage>
</organism>
<gene>
    <name evidence="1" type="ORF">CORC01_00082</name>
</gene>
<evidence type="ECO:0000313" key="2">
    <source>
        <dbReference type="Proteomes" id="UP000176998"/>
    </source>
</evidence>
<keyword evidence="2" id="KW-1185">Reference proteome</keyword>